<evidence type="ECO:0000256" key="1">
    <source>
        <dbReference type="ARBA" id="ARBA00023002"/>
    </source>
</evidence>
<dbReference type="GO" id="GO:0051287">
    <property type="term" value="F:NAD binding"/>
    <property type="evidence" value="ECO:0007669"/>
    <property type="project" value="InterPro"/>
</dbReference>
<dbReference type="InterPro" id="IPR036291">
    <property type="entry name" value="NAD(P)-bd_dom_sf"/>
</dbReference>
<organism evidence="4 5">
    <name type="scientific">Jiella pacifica</name>
    <dbReference type="NCBI Taxonomy" id="2696469"/>
    <lineage>
        <taxon>Bacteria</taxon>
        <taxon>Pseudomonadati</taxon>
        <taxon>Pseudomonadota</taxon>
        <taxon>Alphaproteobacteria</taxon>
        <taxon>Hyphomicrobiales</taxon>
        <taxon>Aurantimonadaceae</taxon>
        <taxon>Jiella</taxon>
    </lineage>
</organism>
<keyword evidence="2" id="KW-0520">NAD</keyword>
<evidence type="ECO:0000313" key="5">
    <source>
        <dbReference type="Proteomes" id="UP000469011"/>
    </source>
</evidence>
<protein>
    <submittedName>
        <fullName evidence="4">Phosphoglycerate dehydrogenase</fullName>
    </submittedName>
</protein>
<sequence length="329" mass="35301">MAMALRIVFHGRNAASFVEGFDTLLDVGAELVILPDQLADDAQRAAFAEADVIVGNRFDADMPSPNKLRLYQVCATGYDGVELSALPASAAVCNCFGHEPAIAEYVMAGLLSHQVRLVDADRRLRQNDWAYRSGSPANVHGEIAGKVIGLLGFGHIGKAIAKKAKAFDMVVHAANRSPVEPGDLVDRSYGLDALPDFYASADFVVVSLPLSEETRSLVDDQAFGHMKPEAVLVNVGRGPVVDEAALFEALSLRRIGGAIIDTWYRYPGAEGEAASPSRFDFAGLSNVVMTPHMSGWTDGTIDRRRRTIAGNVDRLVAGEPLANVVRPAQ</sequence>
<evidence type="ECO:0000256" key="2">
    <source>
        <dbReference type="ARBA" id="ARBA00023027"/>
    </source>
</evidence>
<proteinExistence type="predicted"/>
<dbReference type="CDD" id="cd12165">
    <property type="entry name" value="2-Hacid_dh_6"/>
    <property type="match status" value="1"/>
</dbReference>
<keyword evidence="5" id="KW-1185">Reference proteome</keyword>
<gene>
    <name evidence="4" type="ORF">GTK09_16180</name>
</gene>
<dbReference type="GO" id="GO:0016618">
    <property type="term" value="F:hydroxypyruvate reductase [NAD(P)H] activity"/>
    <property type="evidence" value="ECO:0007669"/>
    <property type="project" value="TreeGrafter"/>
</dbReference>
<feature type="domain" description="D-isomer specific 2-hydroxyacid dehydrogenase NAD-binding" evidence="3">
    <location>
        <begin position="108"/>
        <end position="294"/>
    </location>
</feature>
<dbReference type="Proteomes" id="UP000469011">
    <property type="component" value="Unassembled WGS sequence"/>
</dbReference>
<evidence type="ECO:0000313" key="4">
    <source>
        <dbReference type="EMBL" id="NDW05959.1"/>
    </source>
</evidence>
<dbReference type="EMBL" id="JAAAMG010000013">
    <property type="protein sequence ID" value="NDW05959.1"/>
    <property type="molecule type" value="Genomic_DNA"/>
</dbReference>
<dbReference type="SUPFAM" id="SSF51735">
    <property type="entry name" value="NAD(P)-binding Rossmann-fold domains"/>
    <property type="match status" value="1"/>
</dbReference>
<name>A0A6N9T8B1_9HYPH</name>
<evidence type="ECO:0000259" key="3">
    <source>
        <dbReference type="Pfam" id="PF02826"/>
    </source>
</evidence>
<keyword evidence="1" id="KW-0560">Oxidoreductase</keyword>
<dbReference type="PANTHER" id="PTHR10996:SF178">
    <property type="entry name" value="2-HYDROXYACID DEHYDROGENASE YGL185C-RELATED"/>
    <property type="match status" value="1"/>
</dbReference>
<dbReference type="SUPFAM" id="SSF52283">
    <property type="entry name" value="Formate/glycerate dehydrogenase catalytic domain-like"/>
    <property type="match status" value="1"/>
</dbReference>
<dbReference type="GO" id="GO:0005829">
    <property type="term" value="C:cytosol"/>
    <property type="evidence" value="ECO:0007669"/>
    <property type="project" value="TreeGrafter"/>
</dbReference>
<dbReference type="InterPro" id="IPR050223">
    <property type="entry name" value="D-isomer_2-hydroxyacid_DH"/>
</dbReference>
<dbReference type="GO" id="GO:0030267">
    <property type="term" value="F:glyoxylate reductase (NADPH) activity"/>
    <property type="evidence" value="ECO:0007669"/>
    <property type="project" value="TreeGrafter"/>
</dbReference>
<dbReference type="Gene3D" id="3.40.50.720">
    <property type="entry name" value="NAD(P)-binding Rossmann-like Domain"/>
    <property type="match status" value="2"/>
</dbReference>
<reference evidence="4 5" key="1">
    <citation type="submission" date="2020-01" db="EMBL/GenBank/DDBJ databases">
        <title>Jiella pacifica sp. nov.</title>
        <authorList>
            <person name="Xue Z."/>
            <person name="Zhu S."/>
            <person name="Chen J."/>
            <person name="Yang J."/>
        </authorList>
    </citation>
    <scope>NUCLEOTIDE SEQUENCE [LARGE SCALE GENOMIC DNA]</scope>
    <source>
        <strain evidence="4 5">40Bstr34</strain>
    </source>
</reference>
<dbReference type="PANTHER" id="PTHR10996">
    <property type="entry name" value="2-HYDROXYACID DEHYDROGENASE-RELATED"/>
    <property type="match status" value="1"/>
</dbReference>
<dbReference type="Pfam" id="PF02826">
    <property type="entry name" value="2-Hacid_dh_C"/>
    <property type="match status" value="1"/>
</dbReference>
<dbReference type="AlphaFoldDB" id="A0A6N9T8B1"/>
<dbReference type="InterPro" id="IPR006140">
    <property type="entry name" value="D-isomer_DH_NAD-bd"/>
</dbReference>
<comment type="caution">
    <text evidence="4">The sequence shown here is derived from an EMBL/GenBank/DDBJ whole genome shotgun (WGS) entry which is preliminary data.</text>
</comment>
<accession>A0A6N9T8B1</accession>